<organism evidence="2 3">
    <name type="scientific">Paracoccus acridae</name>
    <dbReference type="NCBI Taxonomy" id="1795310"/>
    <lineage>
        <taxon>Bacteria</taxon>
        <taxon>Pseudomonadati</taxon>
        <taxon>Pseudomonadota</taxon>
        <taxon>Alphaproteobacteria</taxon>
        <taxon>Rhodobacterales</taxon>
        <taxon>Paracoccaceae</taxon>
        <taxon>Paracoccus</taxon>
    </lineage>
</organism>
<proteinExistence type="predicted"/>
<name>A0ABQ1VES8_9RHOB</name>
<dbReference type="Proteomes" id="UP000640509">
    <property type="component" value="Unassembled WGS sequence"/>
</dbReference>
<sequence>MTSGIHHVTAITRDVQANVDFWMGFLGLSLVKQTAGFEDAEQLHLFYGDPQGSPGSRSASWSGRTARRDGWAMAAWRKSPWPFRARGSATG</sequence>
<gene>
    <name evidence="2" type="ORF">GCM10011402_10790</name>
</gene>
<evidence type="ECO:0000313" key="3">
    <source>
        <dbReference type="Proteomes" id="UP000640509"/>
    </source>
</evidence>
<feature type="domain" description="Glyoxalase/fosfomycin resistance/dioxygenase" evidence="1">
    <location>
        <begin position="4"/>
        <end position="44"/>
    </location>
</feature>
<dbReference type="InterPro" id="IPR029068">
    <property type="entry name" value="Glyas_Bleomycin-R_OHBP_Dase"/>
</dbReference>
<dbReference type="InterPro" id="IPR004360">
    <property type="entry name" value="Glyas_Fos-R_dOase_dom"/>
</dbReference>
<accession>A0ABQ1VES8</accession>
<keyword evidence="3" id="KW-1185">Reference proteome</keyword>
<evidence type="ECO:0000259" key="1">
    <source>
        <dbReference type="Pfam" id="PF00903"/>
    </source>
</evidence>
<dbReference type="PANTHER" id="PTHR36110:SF2">
    <property type="entry name" value="RING-CLEAVING DIOXYGENASE MHQE-RELATED"/>
    <property type="match status" value="1"/>
</dbReference>
<dbReference type="RefSeq" id="WP_308421430.1">
    <property type="nucleotide sequence ID" value="NZ_BMIV01000003.1"/>
</dbReference>
<evidence type="ECO:0000313" key="2">
    <source>
        <dbReference type="EMBL" id="GGF60635.1"/>
    </source>
</evidence>
<dbReference type="SUPFAM" id="SSF54593">
    <property type="entry name" value="Glyoxalase/Bleomycin resistance protein/Dihydroxybiphenyl dioxygenase"/>
    <property type="match status" value="1"/>
</dbReference>
<dbReference type="Gene3D" id="3.10.180.10">
    <property type="entry name" value="2,3-Dihydroxybiphenyl 1,2-Dioxygenase, domain 1"/>
    <property type="match status" value="1"/>
</dbReference>
<dbReference type="EMBL" id="BMIV01000003">
    <property type="protein sequence ID" value="GGF60635.1"/>
    <property type="molecule type" value="Genomic_DNA"/>
</dbReference>
<dbReference type="InterPro" id="IPR052537">
    <property type="entry name" value="Extradiol_RC_dioxygenase"/>
</dbReference>
<dbReference type="Pfam" id="PF00903">
    <property type="entry name" value="Glyoxalase"/>
    <property type="match status" value="1"/>
</dbReference>
<reference evidence="3" key="1">
    <citation type="journal article" date="2019" name="Int. J. Syst. Evol. Microbiol.">
        <title>The Global Catalogue of Microorganisms (GCM) 10K type strain sequencing project: providing services to taxonomists for standard genome sequencing and annotation.</title>
        <authorList>
            <consortium name="The Broad Institute Genomics Platform"/>
            <consortium name="The Broad Institute Genome Sequencing Center for Infectious Disease"/>
            <person name="Wu L."/>
            <person name="Ma J."/>
        </authorList>
    </citation>
    <scope>NUCLEOTIDE SEQUENCE [LARGE SCALE GENOMIC DNA]</scope>
    <source>
        <strain evidence="3">CGMCC 1.15419</strain>
    </source>
</reference>
<protein>
    <recommendedName>
        <fullName evidence="1">Glyoxalase/fosfomycin resistance/dioxygenase domain-containing protein</fullName>
    </recommendedName>
</protein>
<comment type="caution">
    <text evidence="2">The sequence shown here is derived from an EMBL/GenBank/DDBJ whole genome shotgun (WGS) entry which is preliminary data.</text>
</comment>
<dbReference type="PANTHER" id="PTHR36110">
    <property type="entry name" value="RING-CLEAVING DIOXYGENASE MHQE-RELATED"/>
    <property type="match status" value="1"/>
</dbReference>